<dbReference type="KEGG" id="hty:BN2458_PEG0158"/>
<dbReference type="PANTHER" id="PTHR43384">
    <property type="entry name" value="SEPTUM SITE-DETERMINING PROTEIN MIND HOMOLOG, CHLOROPLASTIC-RELATED"/>
    <property type="match status" value="1"/>
</dbReference>
<dbReference type="InterPro" id="IPR025501">
    <property type="entry name" value="MinD_FleN"/>
</dbReference>
<proteinExistence type="predicted"/>
<dbReference type="PATRIC" id="fig|76936.10.peg.153"/>
<dbReference type="STRING" id="76936.BN2458_PEG0158"/>
<dbReference type="GeneID" id="78150508"/>
<dbReference type="Proteomes" id="UP000064525">
    <property type="component" value="Chromosome I"/>
</dbReference>
<dbReference type="GO" id="GO:0016887">
    <property type="term" value="F:ATP hydrolysis activity"/>
    <property type="evidence" value="ECO:0007669"/>
    <property type="project" value="TreeGrafter"/>
</dbReference>
<dbReference type="EMBL" id="JRPF02000009">
    <property type="protein sequence ID" value="TLD78153.1"/>
    <property type="molecule type" value="Genomic_DNA"/>
</dbReference>
<dbReference type="RefSeq" id="WP_034328037.1">
    <property type="nucleotide sequence ID" value="NZ_CAJTQN010000011.1"/>
</dbReference>
<keyword evidence="1 3" id="KW-0547">Nucleotide-binding</keyword>
<dbReference type="InterPro" id="IPR027417">
    <property type="entry name" value="P-loop_NTPase"/>
</dbReference>
<evidence type="ECO:0000313" key="6">
    <source>
        <dbReference type="Proteomes" id="UP000029925"/>
    </source>
</evidence>
<evidence type="ECO:0000313" key="4">
    <source>
        <dbReference type="EMBL" id="CUU39045.1"/>
    </source>
</evidence>
<name>A0A099UEV3_9HELI</name>
<reference evidence="5 6" key="1">
    <citation type="journal article" date="2014" name="Genome Announc.">
        <title>Draft genome sequences of eight enterohepatic helicobacter species isolated from both laboratory and wild rodents.</title>
        <authorList>
            <person name="Sheh A."/>
            <person name="Shen Z."/>
            <person name="Fox J.G."/>
        </authorList>
    </citation>
    <scope>NUCLEOTIDE SEQUENCE [LARGE SCALE GENOMIC DNA]</scope>
    <source>
        <strain evidence="5 6">MIT 98-6810</strain>
    </source>
</reference>
<dbReference type="Proteomes" id="UP000029925">
    <property type="component" value="Unassembled WGS sequence"/>
</dbReference>
<dbReference type="GO" id="GO:0005524">
    <property type="term" value="F:ATP binding"/>
    <property type="evidence" value="ECO:0007669"/>
    <property type="project" value="UniProtKB-KW"/>
</dbReference>
<feature type="binding site" evidence="3">
    <location>
        <begin position="33"/>
        <end position="40"/>
    </location>
    <ligand>
        <name>ATP</name>
        <dbReference type="ChEBI" id="CHEBI:30616"/>
    </ligand>
</feature>
<dbReference type="SUPFAM" id="SSF52540">
    <property type="entry name" value="P-loop containing nucleoside triphosphate hydrolases"/>
    <property type="match status" value="1"/>
</dbReference>
<dbReference type="GO" id="GO:0009898">
    <property type="term" value="C:cytoplasmic side of plasma membrane"/>
    <property type="evidence" value="ECO:0007669"/>
    <property type="project" value="TreeGrafter"/>
</dbReference>
<dbReference type="PANTHER" id="PTHR43384:SF4">
    <property type="entry name" value="CELLULOSE BIOSYNTHESIS PROTEIN BCSQ-RELATED"/>
    <property type="match status" value="1"/>
</dbReference>
<keyword evidence="4" id="KW-0966">Cell projection</keyword>
<dbReference type="GO" id="GO:0005829">
    <property type="term" value="C:cytosol"/>
    <property type="evidence" value="ECO:0007669"/>
    <property type="project" value="TreeGrafter"/>
</dbReference>
<gene>
    <name evidence="4" type="ORF">BN2458_PEG0158</name>
    <name evidence="5" type="ORF">LS75_007525</name>
</gene>
<keyword evidence="6" id="KW-1185">Reference proteome</keyword>
<protein>
    <submittedName>
        <fullName evidence="4">Flagellar synthesis regulator FleN</fullName>
    </submittedName>
    <submittedName>
        <fullName evidence="5">MinD/ParA family protein</fullName>
    </submittedName>
</protein>
<dbReference type="GO" id="GO:0051782">
    <property type="term" value="P:negative regulation of cell division"/>
    <property type="evidence" value="ECO:0007669"/>
    <property type="project" value="TreeGrafter"/>
</dbReference>
<evidence type="ECO:0000256" key="1">
    <source>
        <dbReference type="ARBA" id="ARBA00022741"/>
    </source>
</evidence>
<reference evidence="7" key="2">
    <citation type="submission" date="2015-11" db="EMBL/GenBank/DDBJ databases">
        <authorList>
            <person name="Anvar S.Y."/>
        </authorList>
    </citation>
    <scope>NUCLEOTIDE SEQUENCE [LARGE SCALE GENOMIC DNA]</scope>
</reference>
<keyword evidence="4" id="KW-0969">Cilium</keyword>
<dbReference type="PIRSF" id="PIRSF003092">
    <property type="entry name" value="MinD"/>
    <property type="match status" value="1"/>
</dbReference>
<dbReference type="InterPro" id="IPR033756">
    <property type="entry name" value="YlxH/NBP35"/>
</dbReference>
<accession>A0A099UEV3</accession>
<dbReference type="OrthoDB" id="9773088at2"/>
<dbReference type="InterPro" id="IPR050625">
    <property type="entry name" value="ParA/MinD_ATPase"/>
</dbReference>
<dbReference type="InterPro" id="IPR033875">
    <property type="entry name" value="FlhG"/>
</dbReference>
<dbReference type="CDD" id="cd02038">
    <property type="entry name" value="FlhG-like"/>
    <property type="match status" value="1"/>
</dbReference>
<dbReference type="Pfam" id="PF10609">
    <property type="entry name" value="ParA"/>
    <property type="match status" value="1"/>
</dbReference>
<evidence type="ECO:0000256" key="3">
    <source>
        <dbReference type="PIRSR" id="PIRSR003092-1"/>
    </source>
</evidence>
<sequence length="290" mass="32277">MIHNQAYELQSIIKSQDKRNFSSTRFVAVTSGKGGVGKSSISANLAYCLWKQKKRVAVFDADIGLANLDLIFGVRTQKNILHALRGEVGFQEIIHTIEEGLYLIPGDNGEEILKYANSGVFERFLQESDILNDIDYMIIDTGAGIGGVTQDFLNASDVVIVVTMPDPSALTDAYATIKLNSKIHSDILMILNMVKNARESQLVFERVLSLAQKNIPSLKLRLLGYIEQSQVVAKAVRQRELFVKAEPISAVSGQIEIIAKNLLANVEHNMLASPQKQHFADFFRRVFGYF</sequence>
<dbReference type="Gene3D" id="3.40.50.300">
    <property type="entry name" value="P-loop containing nucleotide triphosphate hydrolases"/>
    <property type="match status" value="1"/>
</dbReference>
<keyword evidence="4" id="KW-0282">Flagellum</keyword>
<dbReference type="AlphaFoldDB" id="A0A099UEV3"/>
<evidence type="ECO:0000256" key="2">
    <source>
        <dbReference type="ARBA" id="ARBA00022840"/>
    </source>
</evidence>
<evidence type="ECO:0000313" key="5">
    <source>
        <dbReference type="EMBL" id="TLD78153.1"/>
    </source>
</evidence>
<dbReference type="EMBL" id="LN907858">
    <property type="protein sequence ID" value="CUU39045.1"/>
    <property type="molecule type" value="Genomic_DNA"/>
</dbReference>
<evidence type="ECO:0000313" key="7">
    <source>
        <dbReference type="Proteomes" id="UP000064525"/>
    </source>
</evidence>
<organism evidence="4 7">
    <name type="scientific">Helicobacter typhlonius</name>
    <dbReference type="NCBI Taxonomy" id="76936"/>
    <lineage>
        <taxon>Bacteria</taxon>
        <taxon>Pseudomonadati</taxon>
        <taxon>Campylobacterota</taxon>
        <taxon>Epsilonproteobacteria</taxon>
        <taxon>Campylobacterales</taxon>
        <taxon>Helicobacteraceae</taxon>
        <taxon>Helicobacter</taxon>
    </lineage>
</organism>
<reference evidence="4" key="3">
    <citation type="submission" date="2015-11" db="EMBL/GenBank/DDBJ databases">
        <authorList>
            <person name="Zhang Y."/>
            <person name="Guo Z."/>
        </authorList>
    </citation>
    <scope>NUCLEOTIDE SEQUENCE</scope>
    <source>
        <strain evidence="4">1</strain>
    </source>
</reference>
<keyword evidence="2 3" id="KW-0067">ATP-binding</keyword>